<reference evidence="1 2" key="1">
    <citation type="submission" date="2018-01" db="EMBL/GenBank/DDBJ databases">
        <title>Genomic Encyclopedia of Type Strains, Phase I: the one thousand microbial genomes (KMG-I) project.</title>
        <authorList>
            <person name="Goeker M."/>
        </authorList>
    </citation>
    <scope>NUCLEOTIDE SEQUENCE [LARGE SCALE GENOMIC DNA]</scope>
    <source>
        <strain evidence="1 2">DSM 17960</strain>
    </source>
</reference>
<protein>
    <submittedName>
        <fullName evidence="1">Uncharacterized protein DUF4292</fullName>
    </submittedName>
</protein>
<dbReference type="RefSeq" id="WP_103724661.1">
    <property type="nucleotide sequence ID" value="NZ_PQNY01000001.1"/>
</dbReference>
<evidence type="ECO:0000313" key="1">
    <source>
        <dbReference type="EMBL" id="POS02911.1"/>
    </source>
</evidence>
<dbReference type="Proteomes" id="UP000237056">
    <property type="component" value="Unassembled WGS sequence"/>
</dbReference>
<gene>
    <name evidence="1" type="ORF">Q361_1019</name>
</gene>
<name>A0A2S4NB37_9FLAO</name>
<organism evidence="1 2">
    <name type="scientific">Flavobacterium croceum DSM 17960</name>
    <dbReference type="NCBI Taxonomy" id="1121886"/>
    <lineage>
        <taxon>Bacteria</taxon>
        <taxon>Pseudomonadati</taxon>
        <taxon>Bacteroidota</taxon>
        <taxon>Flavobacteriia</taxon>
        <taxon>Flavobacteriales</taxon>
        <taxon>Flavobacteriaceae</taxon>
        <taxon>Flavobacterium</taxon>
    </lineage>
</organism>
<keyword evidence="2" id="KW-1185">Reference proteome</keyword>
<accession>A0A2S4NB37</accession>
<dbReference type="InterPro" id="IPR025634">
    <property type="entry name" value="DUF4292"/>
</dbReference>
<dbReference type="AlphaFoldDB" id="A0A2S4NB37"/>
<dbReference type="PROSITE" id="PS51257">
    <property type="entry name" value="PROKAR_LIPOPROTEIN"/>
    <property type="match status" value="1"/>
</dbReference>
<evidence type="ECO:0000313" key="2">
    <source>
        <dbReference type="Proteomes" id="UP000237056"/>
    </source>
</evidence>
<sequence>MKKNIILFISSIALFSCKPKQIIAETGVIKTEDTKNSAAEIIEKHYQNDVSFTTLYIKANAKYEDEKQSQNVNAEIKIKKDEKILISVRILGITMAKALITPSTVYYYEKINNTYFEGDYALLSQWLGTPLDYNKVQNLFLGKPLNSLNASTFVATVVNNLYQLKSKGNNTIEEEYYFEGENYLLKQEQIAQPLANRNVQIQYSDYRKENGVILPSTIGVVAKSKNTVTIDLTYKNVTVNEDLTFPYNVPEGFERIYLK</sequence>
<dbReference type="Pfam" id="PF14125">
    <property type="entry name" value="DUF4292"/>
    <property type="match status" value="1"/>
</dbReference>
<dbReference type="OrthoDB" id="849114at2"/>
<dbReference type="Gene3D" id="2.50.20.10">
    <property type="entry name" value="Lipoprotein localisation LolA/LolB/LppX"/>
    <property type="match status" value="1"/>
</dbReference>
<dbReference type="EMBL" id="PQNY01000001">
    <property type="protein sequence ID" value="POS02911.1"/>
    <property type="molecule type" value="Genomic_DNA"/>
</dbReference>
<proteinExistence type="predicted"/>
<comment type="caution">
    <text evidence="1">The sequence shown here is derived from an EMBL/GenBank/DDBJ whole genome shotgun (WGS) entry which is preliminary data.</text>
</comment>